<feature type="non-terminal residue" evidence="4">
    <location>
        <position position="1"/>
    </location>
</feature>
<dbReference type="Gene3D" id="3.30.450.20">
    <property type="entry name" value="PAS domain"/>
    <property type="match status" value="2"/>
</dbReference>
<dbReference type="InterPro" id="IPR013656">
    <property type="entry name" value="PAS_4"/>
</dbReference>
<dbReference type="InterPro" id="IPR036513">
    <property type="entry name" value="STAS_dom_sf"/>
</dbReference>
<evidence type="ECO:0000313" key="5">
    <source>
        <dbReference type="Proteomes" id="UP000075420"/>
    </source>
</evidence>
<dbReference type="SUPFAM" id="SSF52091">
    <property type="entry name" value="SpoIIaa-like"/>
    <property type="match status" value="1"/>
</dbReference>
<dbReference type="EMBL" id="JELY01003154">
    <property type="protein sequence ID" value="KYF50573.1"/>
    <property type="molecule type" value="Genomic_DNA"/>
</dbReference>
<dbReference type="CDD" id="cd07041">
    <property type="entry name" value="STAS_RsbR_RsbS_like"/>
    <property type="match status" value="1"/>
</dbReference>
<evidence type="ECO:0000259" key="2">
    <source>
        <dbReference type="PROSITE" id="PS50112"/>
    </source>
</evidence>
<gene>
    <name evidence="4" type="ORF">BE08_14340</name>
</gene>
<dbReference type="InterPro" id="IPR000014">
    <property type="entry name" value="PAS"/>
</dbReference>
<dbReference type="AlphaFoldDB" id="A0A150P4E3"/>
<evidence type="ECO:0000256" key="1">
    <source>
        <dbReference type="ARBA" id="ARBA00022553"/>
    </source>
</evidence>
<dbReference type="PROSITE" id="PS50801">
    <property type="entry name" value="STAS"/>
    <property type="match status" value="1"/>
</dbReference>
<dbReference type="Pfam" id="PF08448">
    <property type="entry name" value="PAS_4"/>
    <property type="match status" value="1"/>
</dbReference>
<dbReference type="Pfam" id="PF01740">
    <property type="entry name" value="STAS"/>
    <property type="match status" value="1"/>
</dbReference>
<comment type="caution">
    <text evidence="4">The sequence shown here is derived from an EMBL/GenBank/DDBJ whole genome shotgun (WGS) entry which is preliminary data.</text>
</comment>
<reference evidence="4 5" key="1">
    <citation type="submission" date="2014-02" db="EMBL/GenBank/DDBJ databases">
        <title>The small core and large imbalanced accessory genome model reveals a collaborative survival strategy of Sorangium cellulosum strains in nature.</title>
        <authorList>
            <person name="Han K."/>
            <person name="Peng R."/>
            <person name="Blom J."/>
            <person name="Li Y.-Z."/>
        </authorList>
    </citation>
    <scope>NUCLEOTIDE SEQUENCE [LARGE SCALE GENOMIC DNA]</scope>
    <source>
        <strain evidence="4 5">So0157-25</strain>
    </source>
</reference>
<sequence length="344" mass="37180">GRRLAELVAADPVSAQAVRAFNSDRLESRFATTTSEARSKQGHALVCRWSYAVLRDERGETSEIAATVDDTSDRRRREQTVHGRYQMLLQLVDNALSSVFIKDVAGRYVFANRAHAQAMQRHVIEIIGRDELEASTLDPGIAEMLVAKEREVISGGKVMQFEEVVPVDGVHHHFFTVKFPIHDELGQPIGLGGIVTEITPLRRAEAERGALQEEIIAAQQAALRELSTPLIPLADRVVAMPLVGAIDGARAELIMETLLAGISSQSAHTAILDITGVRAVDTLVANALTRTARAAQLLGTRVVLTGVRPEVAQTLVTLGVDLAGITTLSTLQSGIAYALRHAGR</sequence>
<dbReference type="PROSITE" id="PS50112">
    <property type="entry name" value="PAS"/>
    <property type="match status" value="1"/>
</dbReference>
<accession>A0A150P4E3</accession>
<dbReference type="SUPFAM" id="SSF55785">
    <property type="entry name" value="PYP-like sensor domain (PAS domain)"/>
    <property type="match status" value="1"/>
</dbReference>
<dbReference type="InterPro" id="IPR002645">
    <property type="entry name" value="STAS_dom"/>
</dbReference>
<keyword evidence="1" id="KW-0597">Phosphoprotein</keyword>
<feature type="domain" description="PAS" evidence="2">
    <location>
        <begin position="84"/>
        <end position="156"/>
    </location>
</feature>
<dbReference type="PANTHER" id="PTHR33745:SF3">
    <property type="entry name" value="RSBT CO-ANTAGONIST PROTEIN RSBRC"/>
    <property type="match status" value="1"/>
</dbReference>
<proteinExistence type="predicted"/>
<feature type="domain" description="STAS" evidence="3">
    <location>
        <begin position="227"/>
        <end position="338"/>
    </location>
</feature>
<evidence type="ECO:0000259" key="3">
    <source>
        <dbReference type="PROSITE" id="PS50801"/>
    </source>
</evidence>
<organism evidence="4 5">
    <name type="scientific">Sorangium cellulosum</name>
    <name type="common">Polyangium cellulosum</name>
    <dbReference type="NCBI Taxonomy" id="56"/>
    <lineage>
        <taxon>Bacteria</taxon>
        <taxon>Pseudomonadati</taxon>
        <taxon>Myxococcota</taxon>
        <taxon>Polyangia</taxon>
        <taxon>Polyangiales</taxon>
        <taxon>Polyangiaceae</taxon>
        <taxon>Sorangium</taxon>
    </lineage>
</organism>
<dbReference type="InterPro" id="IPR035965">
    <property type="entry name" value="PAS-like_dom_sf"/>
</dbReference>
<dbReference type="Gene3D" id="3.30.750.24">
    <property type="entry name" value="STAS domain"/>
    <property type="match status" value="1"/>
</dbReference>
<evidence type="ECO:0000313" key="4">
    <source>
        <dbReference type="EMBL" id="KYF50573.1"/>
    </source>
</evidence>
<protein>
    <submittedName>
        <fullName evidence="4">Anti-anti-sigma factor</fullName>
    </submittedName>
</protein>
<name>A0A150P4E3_SORCE</name>
<dbReference type="PANTHER" id="PTHR33745">
    <property type="entry name" value="RSBT ANTAGONIST PROTEIN RSBS-RELATED"/>
    <property type="match status" value="1"/>
</dbReference>
<dbReference type="Proteomes" id="UP000075420">
    <property type="component" value="Unassembled WGS sequence"/>
</dbReference>
<dbReference type="InterPro" id="IPR051932">
    <property type="entry name" value="Bact_StressResp_Reg"/>
</dbReference>